<dbReference type="EMBL" id="QBIY01012844">
    <property type="protein sequence ID" value="RXN15536.1"/>
    <property type="molecule type" value="Genomic_DNA"/>
</dbReference>
<dbReference type="Pfam" id="PF13558">
    <property type="entry name" value="SbcC_Walker_B"/>
    <property type="match status" value="1"/>
</dbReference>
<dbReference type="GO" id="GO:0007004">
    <property type="term" value="P:telomere maintenance via telomerase"/>
    <property type="evidence" value="ECO:0007669"/>
    <property type="project" value="TreeGrafter"/>
</dbReference>
<evidence type="ECO:0000256" key="2">
    <source>
        <dbReference type="ARBA" id="ARBA00004123"/>
    </source>
</evidence>
<keyword evidence="5" id="KW-0158">Chromosome</keyword>
<comment type="catalytic activity">
    <reaction evidence="13">
        <text>ATP + H2O = ADP + phosphate + H(+)</text>
        <dbReference type="Rhea" id="RHEA:13065"/>
        <dbReference type="ChEBI" id="CHEBI:15377"/>
        <dbReference type="ChEBI" id="CHEBI:15378"/>
        <dbReference type="ChEBI" id="CHEBI:30616"/>
        <dbReference type="ChEBI" id="CHEBI:43474"/>
        <dbReference type="ChEBI" id="CHEBI:456216"/>
    </reaction>
</comment>
<accession>A0A498M7V1</accession>
<keyword evidence="7" id="KW-0227">DNA damage</keyword>
<dbReference type="InterPro" id="IPR004584">
    <property type="entry name" value="Rad50_eukaryotes"/>
</dbReference>
<evidence type="ECO:0000256" key="5">
    <source>
        <dbReference type="ARBA" id="ARBA00022454"/>
    </source>
</evidence>
<gene>
    <name evidence="16" type="ORF">ROHU_008722</name>
</gene>
<dbReference type="Proteomes" id="UP000290572">
    <property type="component" value="Unassembled WGS sequence"/>
</dbReference>
<keyword evidence="6" id="KW-0479">Metal-binding</keyword>
<dbReference type="STRING" id="84645.A0A498M7V1"/>
<evidence type="ECO:0000256" key="6">
    <source>
        <dbReference type="ARBA" id="ARBA00022723"/>
    </source>
</evidence>
<organism evidence="16 17">
    <name type="scientific">Labeo rohita</name>
    <name type="common">Indian major carp</name>
    <name type="synonym">Cyprinus rohita</name>
    <dbReference type="NCBI Taxonomy" id="84645"/>
    <lineage>
        <taxon>Eukaryota</taxon>
        <taxon>Metazoa</taxon>
        <taxon>Chordata</taxon>
        <taxon>Craniata</taxon>
        <taxon>Vertebrata</taxon>
        <taxon>Euteleostomi</taxon>
        <taxon>Actinopterygii</taxon>
        <taxon>Neopterygii</taxon>
        <taxon>Teleostei</taxon>
        <taxon>Ostariophysi</taxon>
        <taxon>Cypriniformes</taxon>
        <taxon>Cyprinidae</taxon>
        <taxon>Labeoninae</taxon>
        <taxon>Labeonini</taxon>
        <taxon>Labeo</taxon>
    </lineage>
</organism>
<evidence type="ECO:0000256" key="9">
    <source>
        <dbReference type="ARBA" id="ARBA00022833"/>
    </source>
</evidence>
<dbReference type="SUPFAM" id="SSF52540">
    <property type="entry name" value="P-loop containing nucleoside triphosphate hydrolases"/>
    <property type="match status" value="1"/>
</dbReference>
<dbReference type="GO" id="GO:0000722">
    <property type="term" value="P:telomere maintenance via recombination"/>
    <property type="evidence" value="ECO:0007669"/>
    <property type="project" value="TreeGrafter"/>
</dbReference>
<feature type="coiled-coil region" evidence="14">
    <location>
        <begin position="56"/>
        <end position="195"/>
    </location>
</feature>
<evidence type="ECO:0000256" key="8">
    <source>
        <dbReference type="ARBA" id="ARBA00022801"/>
    </source>
</evidence>
<dbReference type="GO" id="GO:0051880">
    <property type="term" value="F:G-quadruplex DNA binding"/>
    <property type="evidence" value="ECO:0007669"/>
    <property type="project" value="TreeGrafter"/>
</dbReference>
<evidence type="ECO:0000256" key="12">
    <source>
        <dbReference type="ARBA" id="ARBA00023242"/>
    </source>
</evidence>
<name>A0A498M7V1_LABRO</name>
<dbReference type="GO" id="GO:0046872">
    <property type="term" value="F:metal ion binding"/>
    <property type="evidence" value="ECO:0007669"/>
    <property type="project" value="UniProtKB-KW"/>
</dbReference>
<comment type="cofactor">
    <cofactor evidence="1">
        <name>Zn(2+)</name>
        <dbReference type="ChEBI" id="CHEBI:29105"/>
    </cofactor>
</comment>
<keyword evidence="10 14" id="KW-0175">Coiled coil</keyword>
<evidence type="ECO:0000313" key="17">
    <source>
        <dbReference type="Proteomes" id="UP000290572"/>
    </source>
</evidence>
<evidence type="ECO:0000256" key="1">
    <source>
        <dbReference type="ARBA" id="ARBA00001947"/>
    </source>
</evidence>
<feature type="region of interest" description="Disordered" evidence="15">
    <location>
        <begin position="242"/>
        <end position="262"/>
    </location>
</feature>
<comment type="subcellular location">
    <subcellularLocation>
        <location evidence="3">Chromosome</location>
    </subcellularLocation>
    <subcellularLocation>
        <location evidence="2">Nucleus</location>
    </subcellularLocation>
</comment>
<dbReference type="GO" id="GO:0030870">
    <property type="term" value="C:Mre11 complex"/>
    <property type="evidence" value="ECO:0007669"/>
    <property type="project" value="InterPro"/>
</dbReference>
<dbReference type="GO" id="GO:0000794">
    <property type="term" value="C:condensed nuclear chromosome"/>
    <property type="evidence" value="ECO:0007669"/>
    <property type="project" value="TreeGrafter"/>
</dbReference>
<dbReference type="GO" id="GO:0016887">
    <property type="term" value="F:ATP hydrolysis activity"/>
    <property type="evidence" value="ECO:0007669"/>
    <property type="project" value="InterPro"/>
</dbReference>
<comment type="similarity">
    <text evidence="4">Belongs to the SMC family. RAD50 subfamily.</text>
</comment>
<evidence type="ECO:0000256" key="15">
    <source>
        <dbReference type="SAM" id="MobiDB-lite"/>
    </source>
</evidence>
<dbReference type="GO" id="GO:0070192">
    <property type="term" value="P:chromosome organization involved in meiotic cell cycle"/>
    <property type="evidence" value="ECO:0007669"/>
    <property type="project" value="TreeGrafter"/>
</dbReference>
<dbReference type="PANTHER" id="PTHR18867:SF12">
    <property type="entry name" value="DNA REPAIR PROTEIN RAD50"/>
    <property type="match status" value="1"/>
</dbReference>
<evidence type="ECO:0000256" key="11">
    <source>
        <dbReference type="ARBA" id="ARBA00023204"/>
    </source>
</evidence>
<dbReference type="InterPro" id="IPR027417">
    <property type="entry name" value="P-loop_NTPase"/>
</dbReference>
<evidence type="ECO:0000256" key="10">
    <source>
        <dbReference type="ARBA" id="ARBA00023054"/>
    </source>
</evidence>
<dbReference type="AlphaFoldDB" id="A0A498M7V1"/>
<dbReference type="GO" id="GO:0043047">
    <property type="term" value="F:single-stranded telomeric DNA binding"/>
    <property type="evidence" value="ECO:0007669"/>
    <property type="project" value="TreeGrafter"/>
</dbReference>
<keyword evidence="8" id="KW-0378">Hydrolase</keyword>
<keyword evidence="9" id="KW-0862">Zinc</keyword>
<evidence type="ECO:0000256" key="14">
    <source>
        <dbReference type="SAM" id="Coils"/>
    </source>
</evidence>
<reference evidence="16 17" key="1">
    <citation type="submission" date="2018-03" db="EMBL/GenBank/DDBJ databases">
        <title>Draft genome sequence of Rohu Carp (Labeo rohita).</title>
        <authorList>
            <person name="Das P."/>
            <person name="Kushwaha B."/>
            <person name="Joshi C.G."/>
            <person name="Kumar D."/>
            <person name="Nagpure N.S."/>
            <person name="Sahoo L."/>
            <person name="Das S.P."/>
            <person name="Bit A."/>
            <person name="Patnaik S."/>
            <person name="Meher P.K."/>
            <person name="Jayasankar P."/>
            <person name="Koringa P.G."/>
            <person name="Patel N.V."/>
            <person name="Hinsu A.T."/>
            <person name="Kumar R."/>
            <person name="Pandey M."/>
            <person name="Agarwal S."/>
            <person name="Srivastava S."/>
            <person name="Singh M."/>
            <person name="Iquebal M.A."/>
            <person name="Jaiswal S."/>
            <person name="Angadi U.B."/>
            <person name="Kumar N."/>
            <person name="Raza M."/>
            <person name="Shah T.M."/>
            <person name="Rai A."/>
            <person name="Jena J.K."/>
        </authorList>
    </citation>
    <scope>NUCLEOTIDE SEQUENCE [LARGE SCALE GENOMIC DNA]</scope>
    <source>
        <strain evidence="16">DASCIFA01</strain>
        <tissue evidence="16">Testis</tissue>
    </source>
</reference>
<keyword evidence="17" id="KW-1185">Reference proteome</keyword>
<keyword evidence="11" id="KW-0234">DNA repair</keyword>
<evidence type="ECO:0000256" key="4">
    <source>
        <dbReference type="ARBA" id="ARBA00009439"/>
    </source>
</evidence>
<evidence type="ECO:0000256" key="3">
    <source>
        <dbReference type="ARBA" id="ARBA00004286"/>
    </source>
</evidence>
<sequence length="645" mass="75747">MKLQDGDSNVVGENVAHTVSFLFSGLDLFLSSHADWCHSHVQSVHQSVDGGGRALLSRIQSLAKLQEKELPELRNELQSVNRDIEKLKGDIEEQKTLLCTLRSEEITAKDCLQDILLMDRYELELKDVERKIAQHAAKLQGVDLSRTMQQVSQEKQENQHCLDTICNKMELKRKRQQLEEQRAEFTTEIQTLDRDIRVRSTNFTLMCFCFIKFHTHGTKDTNDAEEQVSPLAATLEKLQQEKQDLAEQRRQKQEDGQEKINTIKEKDKNVTLLEIEINEYIKEGKDGYKEQNKTKLCEVDKQLHEVEKQREKISKEMDDIRQDIDTQKVQERCSQDNLTLRKRMEELKEVSRNHEDLLKEIGNMQVQQLRKSLVRVRAENKLKCFLLLTSEKQEVEQKLEDLKKSRSEALGRQKGYEEEILHFNNELSEDQYCQAEDHYRDKMVVMRTTALAIKDLDIYYKALDQAVMKFHRMKMEEINKIIRDLWRSTYRGQDIEYVEIRSDEDKNTSPDLKRRTYNYRVVMVKGDIALDMHGRCSAGQKVLASLIIRLALAETFCLNCGILALDEPTTNLDRENIESLAYALVQIIKSRSYQRNFQLLIITHDEDFVELLGRSNYMEYFYRIRKNRDQCSEITMCNINTLYLH</sequence>
<proteinExistence type="inferred from homology"/>
<protein>
    <submittedName>
        <fullName evidence="16">DNA repair RAD50</fullName>
    </submittedName>
</protein>
<evidence type="ECO:0000313" key="16">
    <source>
        <dbReference type="EMBL" id="RXN15536.1"/>
    </source>
</evidence>
<comment type="caution">
    <text evidence="16">The sequence shown here is derived from an EMBL/GenBank/DDBJ whole genome shotgun (WGS) entry which is preliminary data.</text>
</comment>
<dbReference type="GO" id="GO:0006302">
    <property type="term" value="P:double-strand break repair"/>
    <property type="evidence" value="ECO:0007669"/>
    <property type="project" value="TreeGrafter"/>
</dbReference>
<evidence type="ECO:0000256" key="13">
    <source>
        <dbReference type="ARBA" id="ARBA00049360"/>
    </source>
</evidence>
<dbReference type="Gene3D" id="3.40.50.300">
    <property type="entry name" value="P-loop containing nucleotide triphosphate hydrolases"/>
    <property type="match status" value="1"/>
</dbReference>
<dbReference type="NCBIfam" id="TIGR00606">
    <property type="entry name" value="rad50"/>
    <property type="match status" value="1"/>
</dbReference>
<dbReference type="PANTHER" id="PTHR18867">
    <property type="entry name" value="RAD50"/>
    <property type="match status" value="1"/>
</dbReference>
<dbReference type="GO" id="GO:0003691">
    <property type="term" value="F:double-stranded telomeric DNA binding"/>
    <property type="evidence" value="ECO:0007669"/>
    <property type="project" value="TreeGrafter"/>
</dbReference>
<evidence type="ECO:0000256" key="7">
    <source>
        <dbReference type="ARBA" id="ARBA00022763"/>
    </source>
</evidence>
<keyword evidence="12" id="KW-0539">Nucleus</keyword>
<dbReference type="FunFam" id="3.40.50.300:FF:000947">
    <property type="entry name" value="DNA repair protein RAD50"/>
    <property type="match status" value="1"/>
</dbReference>